<feature type="compositionally biased region" description="Gly residues" evidence="1">
    <location>
        <begin position="400"/>
        <end position="413"/>
    </location>
</feature>
<keyword evidence="4" id="KW-1185">Reference proteome</keyword>
<accession>A0ABQ4TK07</accession>
<sequence length="421" mass="40298">MANIDLLGPASAPGAVTARPSETRVFGQNETWFAPCTSQSSRDGTQLQAVFQNGLLAQVRYALKASGITLDNADDAMLWKAILAAVAAGAPPPTALWHTGDDTSNAAGTIVASVIPTITAHGRYWYGIKVAQTCPGPTQAVINGLPSRTVVRGDGAALKQGDYLAGQELILSDDGTRLQVVGLVLSQVGAGSATYINSLFIPGGRPKQYLTPGSYSLSIPASRTFLVRECRGSGGGGGGASTNMAAASGGGGGGNAQKVATTTADTVLTIVVGAGGAGGAGGGSPQNGLAGGTTSVTVASGSVVDANGTTFGAGQTLCAATGGTGGIASTSGSGGINGGLGGVASGGDINDSGDGGGLGYPITSTAYLGGLGGASPGSGGTPTVNYSAAGNSSTAPGIGGNGSSGNAAGGFGSPGRVTLTV</sequence>
<feature type="region of interest" description="Disordered" evidence="1">
    <location>
        <begin position="1"/>
        <end position="21"/>
    </location>
</feature>
<evidence type="ECO:0000313" key="4">
    <source>
        <dbReference type="Proteomes" id="UP001055101"/>
    </source>
</evidence>
<evidence type="ECO:0000256" key="1">
    <source>
        <dbReference type="SAM" id="MobiDB-lite"/>
    </source>
</evidence>
<dbReference type="Pfam" id="PF21722">
    <property type="entry name" value="Gly_rich_2"/>
    <property type="match status" value="1"/>
</dbReference>
<protein>
    <recommendedName>
        <fullName evidence="2">Glycine-rich domain-containing protein</fullName>
    </recommendedName>
</protein>
<reference evidence="3" key="1">
    <citation type="journal article" date="2021" name="Front. Microbiol.">
        <title>Comprehensive Comparative Genomics and Phenotyping of Methylobacterium Species.</title>
        <authorList>
            <person name="Alessa O."/>
            <person name="Ogura Y."/>
            <person name="Fujitani Y."/>
            <person name="Takami H."/>
            <person name="Hayashi T."/>
            <person name="Sahin N."/>
            <person name="Tani A."/>
        </authorList>
    </citation>
    <scope>NUCLEOTIDE SEQUENCE</scope>
    <source>
        <strain evidence="3">DSM 23674</strain>
    </source>
</reference>
<feature type="domain" description="Glycine-rich" evidence="2">
    <location>
        <begin position="212"/>
        <end position="419"/>
    </location>
</feature>
<proteinExistence type="predicted"/>
<evidence type="ECO:0000259" key="2">
    <source>
        <dbReference type="Pfam" id="PF21722"/>
    </source>
</evidence>
<comment type="caution">
    <text evidence="3">The sequence shown here is derived from an EMBL/GenBank/DDBJ whole genome shotgun (WGS) entry which is preliminary data.</text>
</comment>
<evidence type="ECO:0000313" key="3">
    <source>
        <dbReference type="EMBL" id="GJE54589.1"/>
    </source>
</evidence>
<name>A0ABQ4TK07_9HYPH</name>
<reference evidence="3" key="2">
    <citation type="submission" date="2021-08" db="EMBL/GenBank/DDBJ databases">
        <authorList>
            <person name="Tani A."/>
            <person name="Ola A."/>
            <person name="Ogura Y."/>
            <person name="Katsura K."/>
            <person name="Hayashi T."/>
        </authorList>
    </citation>
    <scope>NUCLEOTIDE SEQUENCE</scope>
    <source>
        <strain evidence="3">DSM 23674</strain>
    </source>
</reference>
<dbReference type="Proteomes" id="UP001055101">
    <property type="component" value="Unassembled WGS sequence"/>
</dbReference>
<dbReference type="EMBL" id="BPRA01000004">
    <property type="protein sequence ID" value="GJE54589.1"/>
    <property type="molecule type" value="Genomic_DNA"/>
</dbReference>
<organism evidence="3 4">
    <name type="scientific">Methylobacterium thuringiense</name>
    <dbReference type="NCBI Taxonomy" id="1003091"/>
    <lineage>
        <taxon>Bacteria</taxon>
        <taxon>Pseudomonadati</taxon>
        <taxon>Pseudomonadota</taxon>
        <taxon>Alphaproteobacteria</taxon>
        <taxon>Hyphomicrobiales</taxon>
        <taxon>Methylobacteriaceae</taxon>
        <taxon>Methylobacterium</taxon>
    </lineage>
</organism>
<feature type="region of interest" description="Disordered" evidence="1">
    <location>
        <begin position="400"/>
        <end position="421"/>
    </location>
</feature>
<dbReference type="InterPro" id="IPR049304">
    <property type="entry name" value="Gly_rich_dom"/>
</dbReference>
<gene>
    <name evidence="3" type="ORF">EKPJFOCH_1067</name>
</gene>
<dbReference type="RefSeq" id="WP_238230988.1">
    <property type="nucleotide sequence ID" value="NZ_BPRA01000004.1"/>
</dbReference>